<protein>
    <submittedName>
        <fullName evidence="11">Mscs mechanosensitive ion channel</fullName>
    </submittedName>
</protein>
<dbReference type="InterPro" id="IPR011014">
    <property type="entry name" value="MscS_channel_TM-2"/>
</dbReference>
<keyword evidence="12" id="KW-1185">Reference proteome</keyword>
<keyword evidence="3" id="KW-1003">Cell membrane</keyword>
<dbReference type="SUPFAM" id="SSF82689">
    <property type="entry name" value="Mechanosensitive channel protein MscS (YggB), C-terminal domain"/>
    <property type="match status" value="1"/>
</dbReference>
<feature type="domain" description="Mechanosensitive ion channel MscS C-terminal" evidence="9">
    <location>
        <begin position="415"/>
        <end position="500"/>
    </location>
</feature>
<feature type="transmembrane region" description="Helical" evidence="7">
    <location>
        <begin position="224"/>
        <end position="243"/>
    </location>
</feature>
<gene>
    <name evidence="11" type="ordered locus">SGRA_1474</name>
</gene>
<comment type="subcellular location">
    <subcellularLocation>
        <location evidence="1">Cell membrane</location>
        <topology evidence="1">Multi-pass membrane protein</topology>
    </subcellularLocation>
</comment>
<reference evidence="11 12" key="1">
    <citation type="journal article" date="2012" name="Stand. Genomic Sci.">
        <title>Complete genome sequencing and analysis of Saprospira grandis str. Lewin, a predatory marine bacterium.</title>
        <authorList>
            <person name="Saw J.H."/>
            <person name="Yuryev A."/>
            <person name="Kanbe M."/>
            <person name="Hou S."/>
            <person name="Young A.G."/>
            <person name="Aizawa S."/>
            <person name="Alam M."/>
        </authorList>
    </citation>
    <scope>NUCLEOTIDE SEQUENCE [LARGE SCALE GENOMIC DNA]</scope>
    <source>
        <strain evidence="11 12">Lewin</strain>
    </source>
</reference>
<dbReference type="eggNOG" id="COG0668">
    <property type="taxonomic scope" value="Bacteria"/>
</dbReference>
<organism evidence="11 12">
    <name type="scientific">Saprospira grandis (strain Lewin)</name>
    <dbReference type="NCBI Taxonomy" id="984262"/>
    <lineage>
        <taxon>Bacteria</taxon>
        <taxon>Pseudomonadati</taxon>
        <taxon>Bacteroidota</taxon>
        <taxon>Saprospiria</taxon>
        <taxon>Saprospirales</taxon>
        <taxon>Saprospiraceae</taxon>
        <taxon>Saprospira</taxon>
    </lineage>
</organism>
<dbReference type="InterPro" id="IPR023408">
    <property type="entry name" value="MscS_beta-dom_sf"/>
</dbReference>
<dbReference type="SUPFAM" id="SSF82861">
    <property type="entry name" value="Mechanosensitive channel protein MscS (YggB), transmembrane region"/>
    <property type="match status" value="1"/>
</dbReference>
<dbReference type="Pfam" id="PF00924">
    <property type="entry name" value="MS_channel_2nd"/>
    <property type="match status" value="1"/>
</dbReference>
<dbReference type="InterPro" id="IPR011066">
    <property type="entry name" value="MscS_channel_C_sf"/>
</dbReference>
<keyword evidence="5 7" id="KW-1133">Transmembrane helix</keyword>
<feature type="domain" description="Mechanosensitive ion channel transmembrane helices 2/3" evidence="10">
    <location>
        <begin position="300"/>
        <end position="340"/>
    </location>
</feature>
<dbReference type="KEGG" id="sgn:SGRA_1474"/>
<evidence type="ECO:0000256" key="4">
    <source>
        <dbReference type="ARBA" id="ARBA00022692"/>
    </source>
</evidence>
<dbReference type="Gene3D" id="2.30.30.60">
    <property type="match status" value="1"/>
</dbReference>
<evidence type="ECO:0000313" key="11">
    <source>
        <dbReference type="EMBL" id="AFC24209.1"/>
    </source>
</evidence>
<feature type="transmembrane region" description="Helical" evidence="7">
    <location>
        <begin position="249"/>
        <end position="271"/>
    </location>
</feature>
<dbReference type="Gene3D" id="1.10.287.1260">
    <property type="match status" value="1"/>
</dbReference>
<evidence type="ECO:0000256" key="1">
    <source>
        <dbReference type="ARBA" id="ARBA00004651"/>
    </source>
</evidence>
<dbReference type="STRING" id="984262.SGRA_1474"/>
<dbReference type="OrthoDB" id="9809206at2"/>
<accession>H6L7Y8</accession>
<proteinExistence type="inferred from homology"/>
<dbReference type="InterPro" id="IPR049278">
    <property type="entry name" value="MS_channel_C"/>
</dbReference>
<evidence type="ECO:0000313" key="12">
    <source>
        <dbReference type="Proteomes" id="UP000007519"/>
    </source>
</evidence>
<evidence type="ECO:0000259" key="8">
    <source>
        <dbReference type="Pfam" id="PF00924"/>
    </source>
</evidence>
<keyword evidence="4 7" id="KW-0812">Transmembrane</keyword>
<dbReference type="Pfam" id="PF21082">
    <property type="entry name" value="MS_channel_3rd"/>
    <property type="match status" value="1"/>
</dbReference>
<sequence length="545" mass="61664">MRFINKRLYLVLILLLPILAWGQEGDPSEKPAANLLTPYDAIYTHLYYLQAEHYDASMAARPFYKRGEAGQDLALKLKQIWDGKGLRVSLSRVPEDPMYKDSVGQKNVYIPYPQELPEVYLERNKISGKWHYSRETERAIPQLHKQVYPFGSDLLLGLLPQLGQQRFMGLASWQYLGMLILIALSFILHAFISRLFRWTIHFLANSRLGKGHFDEKQVIRMAKVLSYLLVLYIVYTFVPVLQLPIGLSFYLLLLLKLTNTVLVAVLAMRSLAFFRSYLEWLTSQTKTTTDEYLLPIFIRIVNALIIAAAFIHALSVCGVNVTALLAGLSLGGLAVALAAQEALRNLLGSMMIYADRPFQIGDFVSVGSVTGTVTDIGFRSTRIKTMDTSVISVPNGNLMNETINNLGEREMRRFNTTIGLAYHTPPALIETFIQGLRRLHEVHPHTDKENVYIHLNNMGASSLDVLFMVYFKTNDWAQELAWKEELIFAILRLAEALGVQIAFPSTSVYVETMPGQGTVVPSYEEELKAAQARLDEFISKMKTDQ</sequence>
<dbReference type="GO" id="GO:0008381">
    <property type="term" value="F:mechanosensitive monoatomic ion channel activity"/>
    <property type="evidence" value="ECO:0007669"/>
    <property type="project" value="UniProtKB-ARBA"/>
</dbReference>
<evidence type="ECO:0000259" key="9">
    <source>
        <dbReference type="Pfam" id="PF21082"/>
    </source>
</evidence>
<feature type="domain" description="Mechanosensitive ion channel MscS" evidence="8">
    <location>
        <begin position="343"/>
        <end position="406"/>
    </location>
</feature>
<dbReference type="PANTHER" id="PTHR43634">
    <property type="entry name" value="OW CONDUCTANCE MECHANOSENSITIVE CHANNEL"/>
    <property type="match status" value="1"/>
</dbReference>
<feature type="transmembrane region" description="Helical" evidence="7">
    <location>
        <begin position="292"/>
        <end position="315"/>
    </location>
</feature>
<dbReference type="Gene3D" id="3.30.70.100">
    <property type="match status" value="1"/>
</dbReference>
<evidence type="ECO:0000256" key="2">
    <source>
        <dbReference type="ARBA" id="ARBA00008017"/>
    </source>
</evidence>
<evidence type="ECO:0000256" key="5">
    <source>
        <dbReference type="ARBA" id="ARBA00022989"/>
    </source>
</evidence>
<keyword evidence="6 7" id="KW-0472">Membrane</keyword>
<name>H6L7Y8_SAPGL</name>
<dbReference type="EMBL" id="CP002831">
    <property type="protein sequence ID" value="AFC24209.1"/>
    <property type="molecule type" value="Genomic_DNA"/>
</dbReference>
<evidence type="ECO:0000256" key="6">
    <source>
        <dbReference type="ARBA" id="ARBA00023136"/>
    </source>
</evidence>
<dbReference type="InterPro" id="IPR010920">
    <property type="entry name" value="LSM_dom_sf"/>
</dbReference>
<feature type="transmembrane region" description="Helical" evidence="7">
    <location>
        <begin position="173"/>
        <end position="192"/>
    </location>
</feature>
<feature type="transmembrane region" description="Helical" evidence="7">
    <location>
        <begin position="321"/>
        <end position="343"/>
    </location>
</feature>
<dbReference type="HOGENOM" id="CLU_015233_1_1_10"/>
<dbReference type="InterPro" id="IPR045042">
    <property type="entry name" value="YnaI-like"/>
</dbReference>
<evidence type="ECO:0000256" key="3">
    <source>
        <dbReference type="ARBA" id="ARBA00022475"/>
    </source>
</evidence>
<dbReference type="AlphaFoldDB" id="H6L7Y8"/>
<dbReference type="Pfam" id="PF21088">
    <property type="entry name" value="MS_channel_1st"/>
    <property type="match status" value="1"/>
</dbReference>
<evidence type="ECO:0000256" key="7">
    <source>
        <dbReference type="SAM" id="Phobius"/>
    </source>
</evidence>
<evidence type="ECO:0000259" key="10">
    <source>
        <dbReference type="Pfam" id="PF21088"/>
    </source>
</evidence>
<dbReference type="InterPro" id="IPR006685">
    <property type="entry name" value="MscS_channel_2nd"/>
</dbReference>
<comment type="similarity">
    <text evidence="2">Belongs to the MscS (TC 1.A.23) family.</text>
</comment>
<dbReference type="SUPFAM" id="SSF50182">
    <property type="entry name" value="Sm-like ribonucleoproteins"/>
    <property type="match status" value="1"/>
</dbReference>
<dbReference type="InterPro" id="IPR049142">
    <property type="entry name" value="MS_channel_1st"/>
</dbReference>
<dbReference type="GO" id="GO:0005886">
    <property type="term" value="C:plasma membrane"/>
    <property type="evidence" value="ECO:0007669"/>
    <property type="project" value="UniProtKB-SubCell"/>
</dbReference>
<dbReference type="RefSeq" id="WP_015691845.1">
    <property type="nucleotide sequence ID" value="NC_016940.1"/>
</dbReference>
<dbReference type="Proteomes" id="UP000007519">
    <property type="component" value="Chromosome"/>
</dbReference>
<dbReference type="PANTHER" id="PTHR43634:SF2">
    <property type="entry name" value="LOW CONDUCTANCE MECHANOSENSITIVE CHANNEL YNAI"/>
    <property type="match status" value="1"/>
</dbReference>